<sequence length="95" mass="10723">MCVSSGATKWLKVPRSLRNEVGKTRIHQCCSTFHGESSHSGCTASINFGFLITEHIKFAPDLTFRLINHHYRKKTCVNSLGDLFIQDEFGPVQLQ</sequence>
<name>A0AAV4J000_9GAST</name>
<keyword evidence="2" id="KW-1185">Reference proteome</keyword>
<organism evidence="1 2">
    <name type="scientific">Elysia marginata</name>
    <dbReference type="NCBI Taxonomy" id="1093978"/>
    <lineage>
        <taxon>Eukaryota</taxon>
        <taxon>Metazoa</taxon>
        <taxon>Spiralia</taxon>
        <taxon>Lophotrochozoa</taxon>
        <taxon>Mollusca</taxon>
        <taxon>Gastropoda</taxon>
        <taxon>Heterobranchia</taxon>
        <taxon>Euthyneura</taxon>
        <taxon>Panpulmonata</taxon>
        <taxon>Sacoglossa</taxon>
        <taxon>Placobranchoidea</taxon>
        <taxon>Plakobranchidae</taxon>
        <taxon>Elysia</taxon>
    </lineage>
</organism>
<comment type="caution">
    <text evidence="1">The sequence shown here is derived from an EMBL/GenBank/DDBJ whole genome shotgun (WGS) entry which is preliminary data.</text>
</comment>
<protein>
    <submittedName>
        <fullName evidence="1">Uncharacterized protein</fullName>
    </submittedName>
</protein>
<evidence type="ECO:0000313" key="1">
    <source>
        <dbReference type="EMBL" id="GFS16109.1"/>
    </source>
</evidence>
<dbReference type="Proteomes" id="UP000762676">
    <property type="component" value="Unassembled WGS sequence"/>
</dbReference>
<accession>A0AAV4J000</accession>
<evidence type="ECO:0000313" key="2">
    <source>
        <dbReference type="Proteomes" id="UP000762676"/>
    </source>
</evidence>
<reference evidence="1 2" key="1">
    <citation type="journal article" date="2021" name="Elife">
        <title>Chloroplast acquisition without the gene transfer in kleptoplastic sea slugs, Plakobranchus ocellatus.</title>
        <authorList>
            <person name="Maeda T."/>
            <person name="Takahashi S."/>
            <person name="Yoshida T."/>
            <person name="Shimamura S."/>
            <person name="Takaki Y."/>
            <person name="Nagai Y."/>
            <person name="Toyoda A."/>
            <person name="Suzuki Y."/>
            <person name="Arimoto A."/>
            <person name="Ishii H."/>
            <person name="Satoh N."/>
            <person name="Nishiyama T."/>
            <person name="Hasebe M."/>
            <person name="Maruyama T."/>
            <person name="Minagawa J."/>
            <person name="Obokata J."/>
            <person name="Shigenobu S."/>
        </authorList>
    </citation>
    <scope>NUCLEOTIDE SEQUENCE [LARGE SCALE GENOMIC DNA]</scope>
</reference>
<proteinExistence type="predicted"/>
<dbReference type="AlphaFoldDB" id="A0AAV4J000"/>
<gene>
    <name evidence="1" type="ORF">ElyMa_004949600</name>
</gene>
<dbReference type="EMBL" id="BMAT01009903">
    <property type="protein sequence ID" value="GFS16109.1"/>
    <property type="molecule type" value="Genomic_DNA"/>
</dbReference>